<dbReference type="SUPFAM" id="SSF48452">
    <property type="entry name" value="TPR-like"/>
    <property type="match status" value="1"/>
</dbReference>
<dbReference type="GeneID" id="88175122"/>
<dbReference type="CDD" id="cd24142">
    <property type="entry name" value="ACL4-like"/>
    <property type="match status" value="1"/>
</dbReference>
<evidence type="ECO:0000313" key="4">
    <source>
        <dbReference type="EMBL" id="WPK26700.1"/>
    </source>
</evidence>
<keyword evidence="2" id="KW-0175">Coiled coil</keyword>
<organism evidence="4 5">
    <name type="scientific">Australozyma saopauloensis</name>
    <dbReference type="NCBI Taxonomy" id="291208"/>
    <lineage>
        <taxon>Eukaryota</taxon>
        <taxon>Fungi</taxon>
        <taxon>Dikarya</taxon>
        <taxon>Ascomycota</taxon>
        <taxon>Saccharomycotina</taxon>
        <taxon>Pichiomycetes</taxon>
        <taxon>Metschnikowiaceae</taxon>
        <taxon>Australozyma</taxon>
    </lineage>
</organism>
<evidence type="ECO:0000313" key="5">
    <source>
        <dbReference type="Proteomes" id="UP001338582"/>
    </source>
</evidence>
<proteinExistence type="predicted"/>
<name>A0AAX4HGD4_9ASCO</name>
<dbReference type="Gene3D" id="1.25.40.10">
    <property type="entry name" value="Tetratricopeptide repeat domain"/>
    <property type="match status" value="1"/>
</dbReference>
<evidence type="ECO:0008006" key="6">
    <source>
        <dbReference type="Google" id="ProtNLM"/>
    </source>
</evidence>
<dbReference type="EMBL" id="CP138898">
    <property type="protein sequence ID" value="WPK26700.1"/>
    <property type="molecule type" value="Genomic_DNA"/>
</dbReference>
<sequence length="432" mass="48157">MVLLSMYCLLIYPTLISSHPHLILISSPSHLHLISIPTPTRYLHSSTHNTNMDEIIGRARALLQSSQEVKAIELLTPEIKKNPQNVPLLQVFGEALLEANDVESAYDVLQKATELDPEANFGVEKFLYLGQIIGGADGCTLINIAINKLNDQLQQLNADNDTDAALRELAKVHTSKESLQAYLISKINQGIFAEIEIWMTDLCMEPEAEEQCDQLITHSLNMDPENPEALSLLALIRISQQKQDDAVEALQKSWQLFSQKKLFLEQQQTKEGDEATFEYIELVQPLLGLARFAIELAMYDLAPQIAVAVSEINDNCLDCFYIEGLAYILKAKKLYAEKNPIEGDYREMDLLLLLKSDVEEIQTCIADAKSALTQGYRVINSAGAEALDPDLIDQVNEMLTVLGGPVISELMPERGGGEDDVDWENEIVSDNE</sequence>
<feature type="signal peptide" evidence="3">
    <location>
        <begin position="1"/>
        <end position="18"/>
    </location>
</feature>
<accession>A0AAX4HGD4</accession>
<dbReference type="RefSeq" id="XP_062879080.1">
    <property type="nucleotide sequence ID" value="XM_063023010.1"/>
</dbReference>
<evidence type="ECO:0000256" key="3">
    <source>
        <dbReference type="SAM" id="SignalP"/>
    </source>
</evidence>
<feature type="coiled-coil region" evidence="2">
    <location>
        <begin position="139"/>
        <end position="166"/>
    </location>
</feature>
<keyword evidence="1" id="KW-0802">TPR repeat</keyword>
<keyword evidence="5" id="KW-1185">Reference proteome</keyword>
<dbReference type="InterPro" id="IPR019734">
    <property type="entry name" value="TPR_rpt"/>
</dbReference>
<dbReference type="KEGG" id="asau:88175122"/>
<dbReference type="InterPro" id="IPR011990">
    <property type="entry name" value="TPR-like_helical_dom_sf"/>
</dbReference>
<evidence type="ECO:0000256" key="1">
    <source>
        <dbReference type="PROSITE-ProRule" id="PRU00339"/>
    </source>
</evidence>
<dbReference type="Proteomes" id="UP001338582">
    <property type="component" value="Chromosome 5"/>
</dbReference>
<keyword evidence="3" id="KW-0732">Signal</keyword>
<dbReference type="AlphaFoldDB" id="A0AAX4HGD4"/>
<dbReference type="PROSITE" id="PS50005">
    <property type="entry name" value="TPR"/>
    <property type="match status" value="1"/>
</dbReference>
<feature type="chain" id="PRO_5043634971" description="Assembly chaperone of RPL4" evidence="3">
    <location>
        <begin position="19"/>
        <end position="432"/>
    </location>
</feature>
<feature type="repeat" description="TPR" evidence="1">
    <location>
        <begin position="86"/>
        <end position="119"/>
    </location>
</feature>
<reference evidence="4 5" key="1">
    <citation type="submission" date="2023-10" db="EMBL/GenBank/DDBJ databases">
        <title>Draft Genome Sequence of Candida saopaulonensis from a very Premature Infant with Sepsis.</title>
        <authorList>
            <person name="Ning Y."/>
            <person name="Dai R."/>
            <person name="Xiao M."/>
            <person name="Xu Y."/>
            <person name="Yan Q."/>
            <person name="Zhang L."/>
        </authorList>
    </citation>
    <scope>NUCLEOTIDE SEQUENCE [LARGE SCALE GENOMIC DNA]</scope>
    <source>
        <strain evidence="4 5">19XY460</strain>
    </source>
</reference>
<evidence type="ECO:0000256" key="2">
    <source>
        <dbReference type="SAM" id="Coils"/>
    </source>
</evidence>
<gene>
    <name evidence="4" type="ORF">PUMCH_004060</name>
</gene>
<protein>
    <recommendedName>
        <fullName evidence="6">Assembly chaperone of RPL4</fullName>
    </recommendedName>
</protein>